<evidence type="ECO:0000256" key="1">
    <source>
        <dbReference type="SAM" id="MobiDB-lite"/>
    </source>
</evidence>
<name>A0A6J6G5Q5_9ZZZZ</name>
<dbReference type="AlphaFoldDB" id="A0A6J6G5Q5"/>
<gene>
    <name evidence="2" type="ORF">UFOPK1798_00633</name>
</gene>
<organism evidence="2">
    <name type="scientific">freshwater metagenome</name>
    <dbReference type="NCBI Taxonomy" id="449393"/>
    <lineage>
        <taxon>unclassified sequences</taxon>
        <taxon>metagenomes</taxon>
        <taxon>ecological metagenomes</taxon>
    </lineage>
</organism>
<protein>
    <submittedName>
        <fullName evidence="2">Unannotated protein</fullName>
    </submittedName>
</protein>
<reference evidence="2" key="1">
    <citation type="submission" date="2020-05" db="EMBL/GenBank/DDBJ databases">
        <authorList>
            <person name="Chiriac C."/>
            <person name="Salcher M."/>
            <person name="Ghai R."/>
            <person name="Kavagutti S V."/>
        </authorList>
    </citation>
    <scope>NUCLEOTIDE SEQUENCE</scope>
</reference>
<sequence length="95" mass="10253">MPPLVRALDGSARQNLSKSREASSLLKPRPKSRIPIATSFSLSVTKTFTVFPSLCSKALVIKFLRILSIRLGSASINIGSFEIFISNSGDLLGCK</sequence>
<proteinExistence type="predicted"/>
<feature type="region of interest" description="Disordered" evidence="1">
    <location>
        <begin position="1"/>
        <end position="28"/>
    </location>
</feature>
<dbReference type="EMBL" id="CAEZUH010000049">
    <property type="protein sequence ID" value="CAB4594623.1"/>
    <property type="molecule type" value="Genomic_DNA"/>
</dbReference>
<accession>A0A6J6G5Q5</accession>
<evidence type="ECO:0000313" key="2">
    <source>
        <dbReference type="EMBL" id="CAB4594623.1"/>
    </source>
</evidence>